<dbReference type="GO" id="GO:0005886">
    <property type="term" value="C:plasma membrane"/>
    <property type="evidence" value="ECO:0007669"/>
    <property type="project" value="UniProtKB-SubCell"/>
</dbReference>
<keyword evidence="8" id="KW-0997">Cell inner membrane</keyword>
<dbReference type="AlphaFoldDB" id="A0A1X3RWF0"/>
<evidence type="ECO:0000259" key="9">
    <source>
        <dbReference type="PROSITE" id="PS50850"/>
    </source>
</evidence>
<dbReference type="GO" id="GO:1990961">
    <property type="term" value="P:xenobiotic detoxification by transmembrane export across the plasma membrane"/>
    <property type="evidence" value="ECO:0007669"/>
    <property type="project" value="InterPro"/>
</dbReference>
<dbReference type="Gene3D" id="1.20.1720.10">
    <property type="entry name" value="Multidrug resistance protein D"/>
    <property type="match status" value="1"/>
</dbReference>
<dbReference type="NCBIfam" id="TIGR00710">
    <property type="entry name" value="efflux_Bcr_CflA"/>
    <property type="match status" value="1"/>
</dbReference>
<reference evidence="10 11" key="1">
    <citation type="submission" date="2016-02" db="EMBL/GenBank/DDBJ databases">
        <title>Species-wide whole genome sequencing reveals diversity, host range in Lonsdalea quercina.</title>
        <authorList>
            <person name="Li Y."/>
        </authorList>
    </citation>
    <scope>NUCLEOTIDE SEQUENCE [LARGE SCALE GENOMIC DNA]</scope>
    <source>
        <strain evidence="10 11">LMG 26264</strain>
    </source>
</reference>
<dbReference type="InterPro" id="IPR020846">
    <property type="entry name" value="MFS_dom"/>
</dbReference>
<dbReference type="InterPro" id="IPR004812">
    <property type="entry name" value="Efflux_drug-R_Bcr/CmlA"/>
</dbReference>
<feature type="transmembrane region" description="Helical" evidence="8">
    <location>
        <begin position="100"/>
        <end position="121"/>
    </location>
</feature>
<dbReference type="RefSeq" id="WP_094109278.1">
    <property type="nucleotide sequence ID" value="NZ_LUTP01000014.1"/>
</dbReference>
<dbReference type="OrthoDB" id="9814303at2"/>
<keyword evidence="7 8" id="KW-0472">Membrane</keyword>
<feature type="transmembrane region" description="Helical" evidence="8">
    <location>
        <begin position="75"/>
        <end position="94"/>
    </location>
</feature>
<feature type="transmembrane region" description="Helical" evidence="8">
    <location>
        <begin position="133"/>
        <end position="153"/>
    </location>
</feature>
<comment type="caution">
    <text evidence="10">The sequence shown here is derived from an EMBL/GenBank/DDBJ whole genome shotgun (WGS) entry which is preliminary data.</text>
</comment>
<dbReference type="CDD" id="cd17320">
    <property type="entry name" value="MFS_MdfA_MDR_like"/>
    <property type="match status" value="1"/>
</dbReference>
<keyword evidence="4" id="KW-1003">Cell membrane</keyword>
<keyword evidence="5 8" id="KW-0812">Transmembrane</keyword>
<feature type="domain" description="Major facilitator superfamily (MFS) profile" evidence="9">
    <location>
        <begin position="3"/>
        <end position="393"/>
    </location>
</feature>
<keyword evidence="3 8" id="KW-0813">Transport</keyword>
<feature type="transmembrane region" description="Helical" evidence="8">
    <location>
        <begin position="213"/>
        <end position="232"/>
    </location>
</feature>
<evidence type="ECO:0000256" key="3">
    <source>
        <dbReference type="ARBA" id="ARBA00022448"/>
    </source>
</evidence>
<evidence type="ECO:0000256" key="5">
    <source>
        <dbReference type="ARBA" id="ARBA00022692"/>
    </source>
</evidence>
<feature type="transmembrane region" description="Helical" evidence="8">
    <location>
        <begin position="343"/>
        <end position="363"/>
    </location>
</feature>
<dbReference type="InterPro" id="IPR011701">
    <property type="entry name" value="MFS"/>
</dbReference>
<protein>
    <recommendedName>
        <fullName evidence="8">Bcr/CflA family efflux transporter</fullName>
    </recommendedName>
</protein>
<dbReference type="PANTHER" id="PTHR23502">
    <property type="entry name" value="MAJOR FACILITATOR SUPERFAMILY"/>
    <property type="match status" value="1"/>
</dbReference>
<name>A0A1X3RWF0_9GAMM</name>
<feature type="transmembrane region" description="Helical" evidence="8">
    <location>
        <begin position="305"/>
        <end position="331"/>
    </location>
</feature>
<feature type="transmembrane region" description="Helical" evidence="8">
    <location>
        <begin position="44"/>
        <end position="63"/>
    </location>
</feature>
<feature type="transmembrane region" description="Helical" evidence="8">
    <location>
        <begin position="282"/>
        <end position="299"/>
    </location>
</feature>
<sequence>MKNTLAMPLVVLIACLSVGGLISTDIFLPALGNMSEFYKVSEAQIQNAIAIFLFGVSFSQLIYGPLSDSLGRKKVLIAGGIIWLISTIAVIYSTNINELLFLRLLQGIGSCAGITISRAVINDMMDKKASAQLYLVIFPFVGMSPAIAPMIGGVLTQHFGWHSCFIFLTAFIILTLVLCFTSLKETLPPEKRQRLSLTLSAKSTYHVLLNKSFLYYAAIPCFAYSAYFAYIVESPFMLSKLGLSPVYVGYTYVLLSASYVAGNLTAKRVSRTESIESTLRKGYLVFVVGGIIFALQMFLSPHALASTVISISILTFGNGFLLPLGTASAIAAHSQASGTASGVMGALQLGSAALSSFLIGKITAHSPRMTALIIALVCVAGFVIYLLGQLTSVNYVKNKESETK</sequence>
<comment type="similarity">
    <text evidence="2 8">Belongs to the major facilitator superfamily. Bcr/CmlA family.</text>
</comment>
<dbReference type="PROSITE" id="PS51257">
    <property type="entry name" value="PROKAR_LIPOPROTEIN"/>
    <property type="match status" value="1"/>
</dbReference>
<proteinExistence type="inferred from homology"/>
<evidence type="ECO:0000256" key="7">
    <source>
        <dbReference type="ARBA" id="ARBA00023136"/>
    </source>
</evidence>
<dbReference type="SUPFAM" id="SSF103473">
    <property type="entry name" value="MFS general substrate transporter"/>
    <property type="match status" value="1"/>
</dbReference>
<feature type="transmembrane region" description="Helical" evidence="8">
    <location>
        <begin position="369"/>
        <end position="388"/>
    </location>
</feature>
<dbReference type="PROSITE" id="PS50850">
    <property type="entry name" value="MFS"/>
    <property type="match status" value="1"/>
</dbReference>
<gene>
    <name evidence="10" type="ORF">AU511_07445</name>
</gene>
<dbReference type="InterPro" id="IPR036259">
    <property type="entry name" value="MFS_trans_sf"/>
</dbReference>
<dbReference type="EMBL" id="LUTP01000014">
    <property type="protein sequence ID" value="OSN06316.1"/>
    <property type="molecule type" value="Genomic_DNA"/>
</dbReference>
<dbReference type="GO" id="GO:0042910">
    <property type="term" value="F:xenobiotic transmembrane transporter activity"/>
    <property type="evidence" value="ECO:0007669"/>
    <property type="project" value="InterPro"/>
</dbReference>
<evidence type="ECO:0000256" key="8">
    <source>
        <dbReference type="RuleBase" id="RU365088"/>
    </source>
</evidence>
<dbReference type="PANTHER" id="PTHR23502:SF132">
    <property type="entry name" value="POLYAMINE TRANSPORTER 2-RELATED"/>
    <property type="match status" value="1"/>
</dbReference>
<evidence type="ECO:0000256" key="6">
    <source>
        <dbReference type="ARBA" id="ARBA00022989"/>
    </source>
</evidence>
<accession>A0A1X3RWF0</accession>
<comment type="caution">
    <text evidence="8">Lacks conserved residue(s) required for the propagation of feature annotation.</text>
</comment>
<feature type="transmembrane region" description="Helical" evidence="8">
    <location>
        <begin position="159"/>
        <end position="183"/>
    </location>
</feature>
<evidence type="ECO:0000313" key="10">
    <source>
        <dbReference type="EMBL" id="OSN06316.1"/>
    </source>
</evidence>
<feature type="transmembrane region" description="Helical" evidence="8">
    <location>
        <begin position="244"/>
        <end position="261"/>
    </location>
</feature>
<evidence type="ECO:0000313" key="11">
    <source>
        <dbReference type="Proteomes" id="UP000194020"/>
    </source>
</evidence>
<evidence type="ECO:0000256" key="4">
    <source>
        <dbReference type="ARBA" id="ARBA00022475"/>
    </source>
</evidence>
<evidence type="ECO:0000256" key="1">
    <source>
        <dbReference type="ARBA" id="ARBA00004651"/>
    </source>
</evidence>
<keyword evidence="6 8" id="KW-1133">Transmembrane helix</keyword>
<organism evidence="10 11">
    <name type="scientific">Lonsdalea iberica</name>
    <dbReference type="NCBI Taxonomy" id="1082703"/>
    <lineage>
        <taxon>Bacteria</taxon>
        <taxon>Pseudomonadati</taxon>
        <taxon>Pseudomonadota</taxon>
        <taxon>Gammaproteobacteria</taxon>
        <taxon>Enterobacterales</taxon>
        <taxon>Pectobacteriaceae</taxon>
        <taxon>Lonsdalea</taxon>
    </lineage>
</organism>
<dbReference type="Pfam" id="PF07690">
    <property type="entry name" value="MFS_1"/>
    <property type="match status" value="1"/>
</dbReference>
<comment type="subcellular location">
    <subcellularLocation>
        <location evidence="8">Cell inner membrane</location>
        <topology evidence="8">Multi-pass membrane protein</topology>
    </subcellularLocation>
    <subcellularLocation>
        <location evidence="1">Cell membrane</location>
        <topology evidence="1">Multi-pass membrane protein</topology>
    </subcellularLocation>
</comment>
<dbReference type="Proteomes" id="UP000194020">
    <property type="component" value="Unassembled WGS sequence"/>
</dbReference>
<evidence type="ECO:0000256" key="2">
    <source>
        <dbReference type="ARBA" id="ARBA00006236"/>
    </source>
</evidence>